<reference evidence="1 2" key="1">
    <citation type="submission" date="2024-07" db="EMBL/GenBank/DDBJ databases">
        <title>Section-level genome sequencing and comparative genomics of Aspergillus sections Usti and Cavernicolus.</title>
        <authorList>
            <consortium name="Lawrence Berkeley National Laboratory"/>
            <person name="Nybo J.L."/>
            <person name="Vesth T.C."/>
            <person name="Theobald S."/>
            <person name="Frisvad J.C."/>
            <person name="Larsen T.O."/>
            <person name="Kjaerboelling I."/>
            <person name="Rothschild-Mancinelli K."/>
            <person name="Lyhne E.K."/>
            <person name="Kogle M.E."/>
            <person name="Barry K."/>
            <person name="Clum A."/>
            <person name="Na H."/>
            <person name="Ledsgaard L."/>
            <person name="Lin J."/>
            <person name="Lipzen A."/>
            <person name="Kuo A."/>
            <person name="Riley R."/>
            <person name="Mondo S."/>
            <person name="Labutti K."/>
            <person name="Haridas S."/>
            <person name="Pangalinan J."/>
            <person name="Salamov A.A."/>
            <person name="Simmons B.A."/>
            <person name="Magnuson J.K."/>
            <person name="Chen J."/>
            <person name="Drula E."/>
            <person name="Henrissat B."/>
            <person name="Wiebenga A."/>
            <person name="Lubbers R.J."/>
            <person name="Gomes A.C."/>
            <person name="Makela M.R."/>
            <person name="Stajich J."/>
            <person name="Grigoriev I.V."/>
            <person name="Mortensen U.H."/>
            <person name="De Vries R.P."/>
            <person name="Baker S.E."/>
            <person name="Andersen M.R."/>
        </authorList>
    </citation>
    <scope>NUCLEOTIDE SEQUENCE [LARGE SCALE GENOMIC DNA]</scope>
    <source>
        <strain evidence="1 2">CBS 588.65</strain>
    </source>
</reference>
<accession>A0ABR4H1G5</accession>
<comment type="caution">
    <text evidence="1">The sequence shown here is derived from an EMBL/GenBank/DDBJ whole genome shotgun (WGS) entry which is preliminary data.</text>
</comment>
<evidence type="ECO:0008006" key="3">
    <source>
        <dbReference type="Google" id="ProtNLM"/>
    </source>
</evidence>
<name>A0ABR4H1G5_9EURO</name>
<dbReference type="EMBL" id="JBFXLT010000092">
    <property type="protein sequence ID" value="KAL2809267.1"/>
    <property type="molecule type" value="Genomic_DNA"/>
</dbReference>
<dbReference type="Proteomes" id="UP001610334">
    <property type="component" value="Unassembled WGS sequence"/>
</dbReference>
<proteinExistence type="predicted"/>
<gene>
    <name evidence="1" type="ORF">BJX63DRAFT_366522</name>
</gene>
<evidence type="ECO:0000313" key="2">
    <source>
        <dbReference type="Proteomes" id="UP001610334"/>
    </source>
</evidence>
<sequence>MYLLPFTVLQCLSNDGHATECGVSANAAARPRHTRGGTIHNEAAFLRQSFQTWVDYKTCNWLYLHTQCYGFLSTYFHNYCLSSTRRPGQLIVTESNRAVFAVRNETNTLSLFLLQRLLHSWATGPMEFNLKRAVAAVLSREAVSAAVLERETLRSISFQSIP</sequence>
<evidence type="ECO:0000313" key="1">
    <source>
        <dbReference type="EMBL" id="KAL2809267.1"/>
    </source>
</evidence>
<organism evidence="1 2">
    <name type="scientific">Aspergillus granulosus</name>
    <dbReference type="NCBI Taxonomy" id="176169"/>
    <lineage>
        <taxon>Eukaryota</taxon>
        <taxon>Fungi</taxon>
        <taxon>Dikarya</taxon>
        <taxon>Ascomycota</taxon>
        <taxon>Pezizomycotina</taxon>
        <taxon>Eurotiomycetes</taxon>
        <taxon>Eurotiomycetidae</taxon>
        <taxon>Eurotiales</taxon>
        <taxon>Aspergillaceae</taxon>
        <taxon>Aspergillus</taxon>
        <taxon>Aspergillus subgen. Nidulantes</taxon>
    </lineage>
</organism>
<keyword evidence="2" id="KW-1185">Reference proteome</keyword>
<protein>
    <recommendedName>
        <fullName evidence="3">Secreted protein</fullName>
    </recommendedName>
</protein>